<sequence>MSVAQVHHVTQPGFAKAFFVNVNPIAPNIMSLNRKVQSFLCQIKRIKHTIFEMLLVNSKIWTRQRRFQFIPVVGSCNIVLVGSCLIYIIVVDFRSRKGALFFRNKILRRSNSCRDCEQIRHCTLTMCEKGDDNLLFRMRDDDILQDAQSQF</sequence>
<dbReference type="Proteomes" id="UP001163321">
    <property type="component" value="Chromosome 5"/>
</dbReference>
<name>A0ACC0W045_9STRA</name>
<organism evidence="1 2">
    <name type="scientific">Peronosclerospora sorghi</name>
    <dbReference type="NCBI Taxonomy" id="230839"/>
    <lineage>
        <taxon>Eukaryota</taxon>
        <taxon>Sar</taxon>
        <taxon>Stramenopiles</taxon>
        <taxon>Oomycota</taxon>
        <taxon>Peronosporomycetes</taxon>
        <taxon>Peronosporales</taxon>
        <taxon>Peronosporaceae</taxon>
        <taxon>Peronosclerospora</taxon>
    </lineage>
</organism>
<gene>
    <name evidence="1" type="ORF">PsorP6_009869</name>
</gene>
<reference evidence="1 2" key="1">
    <citation type="journal article" date="2022" name="bioRxiv">
        <title>The genome of the oomycete Peronosclerospora sorghi, a cosmopolitan pathogen of maize and sorghum, is inflated with dispersed pseudogenes.</title>
        <authorList>
            <person name="Fletcher K."/>
            <person name="Martin F."/>
            <person name="Isakeit T."/>
            <person name="Cavanaugh K."/>
            <person name="Magill C."/>
            <person name="Michelmore R."/>
        </authorList>
    </citation>
    <scope>NUCLEOTIDE SEQUENCE [LARGE SCALE GENOMIC DNA]</scope>
    <source>
        <strain evidence="1">P6</strain>
    </source>
</reference>
<dbReference type="EMBL" id="CM047584">
    <property type="protein sequence ID" value="KAI9912190.1"/>
    <property type="molecule type" value="Genomic_DNA"/>
</dbReference>
<proteinExistence type="predicted"/>
<comment type="caution">
    <text evidence="1">The sequence shown here is derived from an EMBL/GenBank/DDBJ whole genome shotgun (WGS) entry which is preliminary data.</text>
</comment>
<evidence type="ECO:0000313" key="2">
    <source>
        <dbReference type="Proteomes" id="UP001163321"/>
    </source>
</evidence>
<accession>A0ACC0W045</accession>
<evidence type="ECO:0000313" key="1">
    <source>
        <dbReference type="EMBL" id="KAI9912190.1"/>
    </source>
</evidence>
<keyword evidence="2" id="KW-1185">Reference proteome</keyword>
<protein>
    <submittedName>
        <fullName evidence="1">Uncharacterized protein</fullName>
    </submittedName>
</protein>